<evidence type="ECO:0000313" key="2">
    <source>
        <dbReference type="EMBL" id="KAK7110745.1"/>
    </source>
</evidence>
<feature type="compositionally biased region" description="Basic and acidic residues" evidence="1">
    <location>
        <begin position="129"/>
        <end position="142"/>
    </location>
</feature>
<feature type="compositionally biased region" description="Basic and acidic residues" evidence="1">
    <location>
        <begin position="33"/>
        <end position="42"/>
    </location>
</feature>
<sequence>MEIDVASAATTTTPHNSTTSLAHPHSQSQGHTLRQDRKRKEPGSSSHTLKSILRQRSELTSSKSARSCAQKARQRRSVKFFIEDKREEVSRWSGQRLRYLALDLDMWDSLPYAAMRSVNKQKTRHTKHVKLDHGRSVEEKSSSLELDSQPSWKSICSGHTGTYSTDLLKSGTAPEIQEMEKSYFVSRWLQQNSKEASGSLAGCKGRSETMLALPALSDCVIASPSLPVAVTFGAPARVMPVAVSPASVSVFAQHGTSSSSSSGPHGVSLAPRLSLALDRRPLAGHRAGSFCVHSSHWLPFAVDALPVACGVDPDVTPSVMNLSTGFHSMSLKAFRRPD</sequence>
<organism evidence="2 3">
    <name type="scientific">Littorina saxatilis</name>
    <dbReference type="NCBI Taxonomy" id="31220"/>
    <lineage>
        <taxon>Eukaryota</taxon>
        <taxon>Metazoa</taxon>
        <taxon>Spiralia</taxon>
        <taxon>Lophotrochozoa</taxon>
        <taxon>Mollusca</taxon>
        <taxon>Gastropoda</taxon>
        <taxon>Caenogastropoda</taxon>
        <taxon>Littorinimorpha</taxon>
        <taxon>Littorinoidea</taxon>
        <taxon>Littorinidae</taxon>
        <taxon>Littorina</taxon>
    </lineage>
</organism>
<comment type="caution">
    <text evidence="2">The sequence shown here is derived from an EMBL/GenBank/DDBJ whole genome shotgun (WGS) entry which is preliminary data.</text>
</comment>
<feature type="compositionally biased region" description="Polar residues" evidence="1">
    <location>
        <begin position="58"/>
        <end position="67"/>
    </location>
</feature>
<evidence type="ECO:0000313" key="3">
    <source>
        <dbReference type="Proteomes" id="UP001374579"/>
    </source>
</evidence>
<gene>
    <name evidence="2" type="ORF">V1264_014570</name>
</gene>
<name>A0AAN9BT58_9CAEN</name>
<evidence type="ECO:0000256" key="1">
    <source>
        <dbReference type="SAM" id="MobiDB-lite"/>
    </source>
</evidence>
<proteinExistence type="predicted"/>
<feature type="region of interest" description="Disordered" evidence="1">
    <location>
        <begin position="1"/>
        <end position="70"/>
    </location>
</feature>
<accession>A0AAN9BT58</accession>
<dbReference type="AlphaFoldDB" id="A0AAN9BT58"/>
<feature type="compositionally biased region" description="Low complexity" evidence="1">
    <location>
        <begin position="1"/>
        <end position="20"/>
    </location>
</feature>
<dbReference type="EMBL" id="JBAMIC010000003">
    <property type="protein sequence ID" value="KAK7110745.1"/>
    <property type="molecule type" value="Genomic_DNA"/>
</dbReference>
<reference evidence="2 3" key="1">
    <citation type="submission" date="2024-02" db="EMBL/GenBank/DDBJ databases">
        <title>Chromosome-scale genome assembly of the rough periwinkle Littorina saxatilis.</title>
        <authorList>
            <person name="De Jode A."/>
            <person name="Faria R."/>
            <person name="Formenti G."/>
            <person name="Sims Y."/>
            <person name="Smith T.P."/>
            <person name="Tracey A."/>
            <person name="Wood J.M.D."/>
            <person name="Zagrodzka Z.B."/>
            <person name="Johannesson K."/>
            <person name="Butlin R.K."/>
            <person name="Leder E.H."/>
        </authorList>
    </citation>
    <scope>NUCLEOTIDE SEQUENCE [LARGE SCALE GENOMIC DNA]</scope>
    <source>
        <strain evidence="2">Snail1</strain>
        <tissue evidence="2">Muscle</tissue>
    </source>
</reference>
<feature type="region of interest" description="Disordered" evidence="1">
    <location>
        <begin position="121"/>
        <end position="143"/>
    </location>
</feature>
<dbReference type="Proteomes" id="UP001374579">
    <property type="component" value="Unassembled WGS sequence"/>
</dbReference>
<keyword evidence="3" id="KW-1185">Reference proteome</keyword>
<protein>
    <submittedName>
        <fullName evidence="2">Uncharacterized protein</fullName>
    </submittedName>
</protein>